<reference evidence="1" key="1">
    <citation type="journal article" date="2014" name="PLoS Genet.">
        <title>The Genome of Spironucleus salmonicida Highlights a Fish Pathogen Adapted to Fluctuating Environments.</title>
        <authorList>
            <person name="Xu F."/>
            <person name="Jerlstrom-Hultqvist J."/>
            <person name="Einarsson E."/>
            <person name="Astvaldsson A."/>
            <person name="Svard S.G."/>
            <person name="Andersson J.O."/>
        </authorList>
    </citation>
    <scope>NUCLEOTIDE SEQUENCE</scope>
</reference>
<dbReference type="AlphaFoldDB" id="V6LG75"/>
<accession>V6LG75</accession>
<organism evidence="1">
    <name type="scientific">Spironucleus salmonicida</name>
    <dbReference type="NCBI Taxonomy" id="348837"/>
    <lineage>
        <taxon>Eukaryota</taxon>
        <taxon>Metamonada</taxon>
        <taxon>Diplomonadida</taxon>
        <taxon>Hexamitidae</taxon>
        <taxon>Hexamitinae</taxon>
        <taxon>Spironucleus</taxon>
    </lineage>
</organism>
<sequence length="255" mass="30445">MMLSQIVKQKSYQLKAISKLNQSILNNSTSLVDTRNQHIISSQVGIYSSLPKALFAKYLELDLYDSNLQNKKKKKTQSYEQVDGKIVLYFYYFKKRVGEENKLLELNQFQSIQEAITRYGKRKCVLDIISQFRKDKIVINLNFISTEKYKLMRYSGTFLYKILSNEDEPDNQNLVHQDTQFKRQIVDMQRKFDSVFNDKGFTFRFLIFIKFVKYFPNRYVFYGQDVQPIFVFAEQVQQAIDCAKVQYYQQRSRKK</sequence>
<name>V6LG75_9EUKA</name>
<protein>
    <submittedName>
        <fullName evidence="1">Uncharacterized protein</fullName>
    </submittedName>
</protein>
<dbReference type="EMBL" id="KI546135">
    <property type="protein sequence ID" value="EST43527.1"/>
    <property type="molecule type" value="Genomic_DNA"/>
</dbReference>
<evidence type="ECO:0000313" key="1">
    <source>
        <dbReference type="EMBL" id="EST43527.1"/>
    </source>
</evidence>
<gene>
    <name evidence="1" type="ORF">SS50377_16562</name>
</gene>
<proteinExistence type="predicted"/>
<dbReference type="VEuPathDB" id="GiardiaDB:SS50377_20849"/>